<dbReference type="HAMAP" id="MF_04010">
    <property type="entry name" value="HSV_HEPA"/>
    <property type="match status" value="1"/>
</dbReference>
<organismHost>
    <name type="scientific">Rattus norvegicus</name>
    <name type="common">Rat</name>
    <dbReference type="NCBI Taxonomy" id="10116"/>
</organismHost>
<accession>A0A0E3X3L8</accession>
<dbReference type="Proteomes" id="UP000097765">
    <property type="component" value="Segment"/>
</dbReference>
<sequence>MDRQWLSGAIAHVSVYSFLPEVNEAILQCLFLEAEENDRVASRVLVFSVQIPDGGVERTYLLRNYASVRGCRVGSEEDQDEADMGLSHRSNALARLLIRTDEKLRLIGQLLSPVQVLVEDIELLEIRPWEDDTAEHFLRTVALLSVCRICAIGSYHAEKLPDGGLHTSHENRRQTHANKKLCRGVASRGLVFSLRVGSQKFIFEDATDGRVAPISDLFIVKDHKWKGKRLRLCAPKGFFAFVFSDEQCMILLRDAFDKLFREVHSGFSGLFPIFDFLGPHMFRVGGVRSVFFPGFPCAAVYTVPFGYDISPETGADAINEIRSLSGLPDIVGFLGKVPVIPGIGSAVDTIEGSRAAFIDSYFSEFKPYRVNARWCSVHDVSELRIDDSDEARAYVYVGDGGLFRVSVPEMRWCLLRACLPGREFPFVLSDMTRRIDWGMLTRYIERLKHQSRNVYFRVRALENFMSKVLTDACDSAGCAWVLVRHGSDVYARRRIGTNESELKCAIERALTVAWMRTFGPVAKPPSCQVASAHGGVLFAANDFLLSGFDDPRRECAPPGWISAAGRLLAESVYCAFQAGDWSAKEKVLKFMATHMLRLSARRHDTRFWIQRFRPSRNTVEDHQGILDATEFSGVWLTGGAVGIQPVEGALHDAICYSEYVKKTFYVLKTCLQCVIRTLSAEADPEHGARASDDDGSENVENIVKEFNERFETVEKFVMSRYSVFFSMN</sequence>
<name>A0A0E3X3L8_RCMVE</name>
<dbReference type="GO" id="GO:0019079">
    <property type="term" value="P:viral genome replication"/>
    <property type="evidence" value="ECO:0007669"/>
    <property type="project" value="InterPro"/>
</dbReference>
<reference evidence="1 2" key="2">
    <citation type="journal article" date="2015" name="J. Gen. Virol.">
        <title>The English isolate and a newly identified Berlin isolate of Rat Cytomegalovirus (RCMV) share similarities with but separate as an anciently diverged clade from Mouse CMV and the Maastricht isolate of RCMV.</title>
        <authorList>
            <person name="Geyer H."/>
            <person name="Ettinger J."/>
            <person name="Moller L."/>
            <person name="Schmolz E."/>
            <person name="Nitsche A."/>
            <person name="Brune W."/>
            <person name="Heaggans S."/>
            <person name="Sandford G.R."/>
            <person name="Hayward G.S."/>
            <person name="Voigt S."/>
        </authorList>
    </citation>
    <scope>NUCLEOTIDE SEQUENCE [LARGE SCALE GENOMIC DNA]</scope>
    <source>
        <strain evidence="1">Berlin</strain>
    </source>
</reference>
<reference evidence="1 2" key="1">
    <citation type="journal article" date="2012" name="J. Virol.">
        <title>Complete genome sequence of the english isolate of rat cytomegalovirus (Murid herpesvirus 8).</title>
        <authorList>
            <person name="Ettinger J."/>
            <person name="Geyer H."/>
            <person name="Nitsche A."/>
            <person name="Zimmermann A."/>
            <person name="Brune W."/>
            <person name="Sandford G.R."/>
            <person name="Hayward G.S."/>
            <person name="Voigt S."/>
        </authorList>
    </citation>
    <scope>NUCLEOTIDE SEQUENCE [LARGE SCALE GENOMIC DNA]</scope>
    <source>
        <strain evidence="1">Berlin</strain>
    </source>
</reference>
<dbReference type="Pfam" id="PF03324">
    <property type="entry name" value="Herpes_HEPA"/>
    <property type="match status" value="1"/>
</dbReference>
<organism evidence="1 2">
    <name type="scientific">Rat cytomegalovirus (isolate England)</name>
    <name type="common">RCMV-E</name>
    <name type="synonym">Murid herpesvirus 8</name>
    <dbReference type="NCBI Taxonomy" id="1261657"/>
    <lineage>
        <taxon>Viruses</taxon>
        <taxon>Duplodnaviria</taxon>
        <taxon>Heunggongvirae</taxon>
        <taxon>Peploviricota</taxon>
        <taxon>Herviviricetes</taxon>
        <taxon>Herpesvirales</taxon>
        <taxon>Orthoherpesviridae</taxon>
        <taxon>Betaherpesvirinae</taxon>
        <taxon>Muromegalovirus</taxon>
        <taxon>Muromegalovirus muridbeta8</taxon>
    </lineage>
</organism>
<dbReference type="EMBL" id="KP202868">
    <property type="protein sequence ID" value="AKB93295.1"/>
    <property type="molecule type" value="Genomic_DNA"/>
</dbReference>
<protein>
    <submittedName>
        <fullName evidence="1">B102</fullName>
    </submittedName>
</protein>
<gene>
    <name evidence="1" type="primary">B102</name>
</gene>
<evidence type="ECO:0000313" key="1">
    <source>
        <dbReference type="EMBL" id="AKB93295.1"/>
    </source>
</evidence>
<evidence type="ECO:0000313" key="2">
    <source>
        <dbReference type="Proteomes" id="UP000097765"/>
    </source>
</evidence>
<proteinExistence type="inferred from homology"/>
<dbReference type="InterPro" id="IPR004996">
    <property type="entry name" value="HSV_HEPA"/>
</dbReference>